<dbReference type="OrthoDB" id="514790at2"/>
<dbReference type="AlphaFoldDB" id="A0A0V7ZM86"/>
<gene>
    <name evidence="1" type="ORF">BC008_22660</name>
</gene>
<protein>
    <submittedName>
        <fullName evidence="1">Uncharacterized protein</fullName>
    </submittedName>
</protein>
<sequence length="77" mass="8665">MSEKITESYEKACEFTFPIKLNIPVTVHPQVSVTPANSTQQKLPIYLEPDILLEPEVSSKKPVCQALNGYDKQPYQA</sequence>
<comment type="caution">
    <text evidence="1">The sequence shown here is derived from an EMBL/GenBank/DDBJ whole genome shotgun (WGS) entry which is preliminary data.</text>
</comment>
<keyword evidence="2" id="KW-1185">Reference proteome</keyword>
<reference evidence="1 2" key="1">
    <citation type="journal article" date="2015" name="Genome Announc.">
        <title>Draft Genome of the Euendolithic (true boring) Cyanobacterium Mastigocoleus testarum strain BC008.</title>
        <authorList>
            <person name="Guida B.S."/>
            <person name="Garcia-Pichel F."/>
        </authorList>
    </citation>
    <scope>NUCLEOTIDE SEQUENCE [LARGE SCALE GENOMIC DNA]</scope>
    <source>
        <strain evidence="1 2">BC008</strain>
    </source>
</reference>
<evidence type="ECO:0000313" key="1">
    <source>
        <dbReference type="EMBL" id="KST65781.1"/>
    </source>
</evidence>
<proteinExistence type="predicted"/>
<name>A0A0V7ZM86_9CYAN</name>
<evidence type="ECO:0000313" key="2">
    <source>
        <dbReference type="Proteomes" id="UP000053372"/>
    </source>
</evidence>
<organism evidence="1 2">
    <name type="scientific">Mastigocoleus testarum BC008</name>
    <dbReference type="NCBI Taxonomy" id="371196"/>
    <lineage>
        <taxon>Bacteria</taxon>
        <taxon>Bacillati</taxon>
        <taxon>Cyanobacteriota</taxon>
        <taxon>Cyanophyceae</taxon>
        <taxon>Nostocales</taxon>
        <taxon>Hapalosiphonaceae</taxon>
        <taxon>Mastigocoleus</taxon>
    </lineage>
</organism>
<dbReference type="RefSeq" id="WP_058183965.1">
    <property type="nucleotide sequence ID" value="NZ_LMTZ01000104.1"/>
</dbReference>
<dbReference type="Proteomes" id="UP000053372">
    <property type="component" value="Unassembled WGS sequence"/>
</dbReference>
<accession>A0A0V7ZM86</accession>
<dbReference type="EMBL" id="LMTZ01000104">
    <property type="protein sequence ID" value="KST65781.1"/>
    <property type="molecule type" value="Genomic_DNA"/>
</dbReference>